<reference evidence="7 8" key="1">
    <citation type="submission" date="2024-12" db="EMBL/GenBank/DDBJ databases">
        <title>The unique morphological basis and parallel evolutionary history of personate flowers in Penstemon.</title>
        <authorList>
            <person name="Depatie T.H."/>
            <person name="Wessinger C.A."/>
        </authorList>
    </citation>
    <scope>NUCLEOTIDE SEQUENCE [LARGE SCALE GENOMIC DNA]</scope>
    <source>
        <strain evidence="7">WTNN_2</strain>
        <tissue evidence="7">Leaf</tissue>
    </source>
</reference>
<dbReference type="AlphaFoldDB" id="A0ABD3RQ37"/>
<dbReference type="Pfam" id="PF03141">
    <property type="entry name" value="Methyltransf_29"/>
    <property type="match status" value="1"/>
</dbReference>
<dbReference type="SUPFAM" id="SSF53335">
    <property type="entry name" value="S-adenosyl-L-methionine-dependent methyltransferases"/>
    <property type="match status" value="1"/>
</dbReference>
<dbReference type="EMBL" id="JBJXBP010000008">
    <property type="protein sequence ID" value="KAL3814799.1"/>
    <property type="molecule type" value="Genomic_DNA"/>
</dbReference>
<accession>A0ABD3RQ37</accession>
<comment type="caution">
    <text evidence="7">The sequence shown here is derived from an EMBL/GenBank/DDBJ whole genome shotgun (WGS) entry which is preliminary data.</text>
</comment>
<dbReference type="GO" id="GO:0008168">
    <property type="term" value="F:methyltransferase activity"/>
    <property type="evidence" value="ECO:0007669"/>
    <property type="project" value="UniProtKB-KW"/>
</dbReference>
<dbReference type="PANTHER" id="PTHR44067:SF1">
    <property type="entry name" value="S-ADENOSYL-L-METHIONINE-DEPENDENT METHYLTRANSFERASES SUPERFAMILY PROTEIN"/>
    <property type="match status" value="1"/>
</dbReference>
<comment type="similarity">
    <text evidence="2">Belongs to the methyltransferase superfamily.</text>
</comment>
<dbReference type="GO" id="GO:0032259">
    <property type="term" value="P:methylation"/>
    <property type="evidence" value="ECO:0007669"/>
    <property type="project" value="UniProtKB-KW"/>
</dbReference>
<keyword evidence="8" id="KW-1185">Reference proteome</keyword>
<keyword evidence="3" id="KW-0808">Transferase</keyword>
<dbReference type="Proteomes" id="UP001634393">
    <property type="component" value="Unassembled WGS sequence"/>
</dbReference>
<evidence type="ECO:0000313" key="8">
    <source>
        <dbReference type="Proteomes" id="UP001634393"/>
    </source>
</evidence>
<evidence type="ECO:0000256" key="2">
    <source>
        <dbReference type="ARBA" id="ARBA00008361"/>
    </source>
</evidence>
<protein>
    <recommendedName>
        <fullName evidence="9">S-adenosyl-L-methionine-dependent methyltransferase</fullName>
    </recommendedName>
</protein>
<evidence type="ECO:0000313" key="7">
    <source>
        <dbReference type="EMBL" id="KAL3814799.1"/>
    </source>
</evidence>
<evidence type="ECO:0000256" key="6">
    <source>
        <dbReference type="ARBA" id="ARBA00037847"/>
    </source>
</evidence>
<keyword evidence="4" id="KW-0735">Signal-anchor</keyword>
<dbReference type="GO" id="GO:0016020">
    <property type="term" value="C:membrane"/>
    <property type="evidence" value="ECO:0007669"/>
    <property type="project" value="UniProtKB-SubCell"/>
</dbReference>
<keyword evidence="3" id="KW-0489">Methyltransferase</keyword>
<evidence type="ECO:0000256" key="5">
    <source>
        <dbReference type="ARBA" id="ARBA00023180"/>
    </source>
</evidence>
<proteinExistence type="inferred from homology"/>
<sequence length="460" mass="53292">MSSKVNIIKKFGSCRGIHRLILILGTLAVLFCVATLSKAYSFRSFLVSDTPFNPTNFVARGINHTDTKKTLETVIHKIQTKLDQMRDSPHESPSESKHASFLADILGLIESVHKSEQSIPQENTTLHFQEPHEYFLTEEIRKYIRIKPNRLRKQNFMGANATFTSIGHSCFSMKAELEEYMDYDIGDICNDDWKLAQKLMIHGCDPLPRRRCFSKAPQFYTKPLPISESIWTLPDNRNVRWSQYKCKNFTCLVSNTTQKGFFKCADCFNLIDHEKPRWIKPVLQDPNSNLTSDFLITEVLDLKPGEIRIGLDFSVGTGTFAARMREHNVTILSATINLGAPFSEMIALRGLMPIYLTVNQRLPFFDNTLDLIHTTRFLDGWIDLVLLDFVVYDWDRVLRPGGLLWIDSFFCLKEDLNEYLQVFKMLRYRKHKWVVVPKMDKNDVREVFFSAVLEKPPRPF</sequence>
<dbReference type="PANTHER" id="PTHR44067">
    <property type="entry name" value="S-ADENOSYL-L-METHIONINE-DEPENDENT METHYLTRANSFERASE SUPERFAMILY PROTEIN-RELATED"/>
    <property type="match status" value="1"/>
</dbReference>
<keyword evidence="5" id="KW-0325">Glycoprotein</keyword>
<dbReference type="GO" id="GO:0012505">
    <property type="term" value="C:endomembrane system"/>
    <property type="evidence" value="ECO:0007669"/>
    <property type="project" value="UniProtKB-SubCell"/>
</dbReference>
<comment type="subcellular location">
    <subcellularLocation>
        <location evidence="6">Endomembrane system</location>
        <topology evidence="6">Single-pass membrane protein</topology>
    </subcellularLocation>
    <subcellularLocation>
        <location evidence="1">Membrane</location>
        <topology evidence="1">Single-pass type II membrane protein</topology>
    </subcellularLocation>
</comment>
<keyword evidence="4" id="KW-0812">Transmembrane</keyword>
<evidence type="ECO:0000256" key="4">
    <source>
        <dbReference type="ARBA" id="ARBA00022968"/>
    </source>
</evidence>
<evidence type="ECO:0008006" key="9">
    <source>
        <dbReference type="Google" id="ProtNLM"/>
    </source>
</evidence>
<gene>
    <name evidence="7" type="ORF">ACJIZ3_016067</name>
</gene>
<evidence type="ECO:0000256" key="3">
    <source>
        <dbReference type="ARBA" id="ARBA00022603"/>
    </source>
</evidence>
<dbReference type="InterPro" id="IPR004159">
    <property type="entry name" value="Put_SAM_MeTrfase"/>
</dbReference>
<dbReference type="Gene3D" id="3.40.50.150">
    <property type="entry name" value="Vaccinia Virus protein VP39"/>
    <property type="match status" value="1"/>
</dbReference>
<organism evidence="7 8">
    <name type="scientific">Penstemon smallii</name>
    <dbReference type="NCBI Taxonomy" id="265156"/>
    <lineage>
        <taxon>Eukaryota</taxon>
        <taxon>Viridiplantae</taxon>
        <taxon>Streptophyta</taxon>
        <taxon>Embryophyta</taxon>
        <taxon>Tracheophyta</taxon>
        <taxon>Spermatophyta</taxon>
        <taxon>Magnoliopsida</taxon>
        <taxon>eudicotyledons</taxon>
        <taxon>Gunneridae</taxon>
        <taxon>Pentapetalae</taxon>
        <taxon>asterids</taxon>
        <taxon>lamiids</taxon>
        <taxon>Lamiales</taxon>
        <taxon>Plantaginaceae</taxon>
        <taxon>Cheloneae</taxon>
        <taxon>Penstemon</taxon>
    </lineage>
</organism>
<dbReference type="InterPro" id="IPR029063">
    <property type="entry name" value="SAM-dependent_MTases_sf"/>
</dbReference>
<dbReference type="InterPro" id="IPR053223">
    <property type="entry name" value="Prob_Methyltransferase"/>
</dbReference>
<name>A0ABD3RQ37_9LAMI</name>
<evidence type="ECO:0000256" key="1">
    <source>
        <dbReference type="ARBA" id="ARBA00004606"/>
    </source>
</evidence>